<protein>
    <submittedName>
        <fullName evidence="3">Metallophosphoesterase domain-containing protein</fullName>
    </submittedName>
</protein>
<evidence type="ECO:0000256" key="1">
    <source>
        <dbReference type="SAM" id="MobiDB-lite"/>
    </source>
</evidence>
<proteinExistence type="predicted"/>
<sequence length="419" mass="45370">MIPNMSTAKIKTRILIISDTHGAQPYTKPPPPSPMSCNSTGRRAPPDTEDELTSPAADLIHIPTGFRDPLPDADVAIHCGDLTRRSTVAEFARTFTFLSALRAPLKLAIAGNHDLALDPAHWFAGYDNNSSSSDVSSDADTEYRAVQDIVARARANGVRYLPEGTHHFTLANGARLALYASPYTPVYGGWAFQYPPGTHVFRIPPRVDVAVTHGPPLGVLDGAGLAQLRGLPPDHHATDRAGCDALFRAVHAARPQVHCFGHIHEAWGGYLAAWRHPPPPPPGPSDAAHDGTPGYGGASPMPATWQTAIDADASELLLTARQLKPQTRADLHTVRPEQVQRLVRLSRQRCVRVDLTGDRGDGDDDGDGDGIVRRLEKGRQTFFVNAAIMDVRYRPSQLPWLVDLELPRAESSDVAEDAA</sequence>
<feature type="region of interest" description="Disordered" evidence="1">
    <location>
        <begin position="21"/>
        <end position="52"/>
    </location>
</feature>
<name>A0AB34FZ10_9HYPO</name>
<dbReference type="AlphaFoldDB" id="A0AB34FZ10"/>
<feature type="domain" description="Calcineurin-like phosphoesterase" evidence="2">
    <location>
        <begin position="13"/>
        <end position="265"/>
    </location>
</feature>
<dbReference type="PANTHER" id="PTHR12905">
    <property type="entry name" value="METALLOPHOSPHOESTERASE"/>
    <property type="match status" value="1"/>
</dbReference>
<dbReference type="EMBL" id="JAQHRD010000002">
    <property type="protein sequence ID" value="KAJ6443871.1"/>
    <property type="molecule type" value="Genomic_DNA"/>
</dbReference>
<evidence type="ECO:0000259" key="2">
    <source>
        <dbReference type="Pfam" id="PF00149"/>
    </source>
</evidence>
<dbReference type="InterPro" id="IPR004843">
    <property type="entry name" value="Calcineurin-like_PHP"/>
</dbReference>
<comment type="caution">
    <text evidence="3">The sequence shown here is derived from an EMBL/GenBank/DDBJ whole genome shotgun (WGS) entry which is preliminary data.</text>
</comment>
<dbReference type="PANTHER" id="PTHR12905:SF0">
    <property type="entry name" value="CALCINEURIN-LIKE PHOSPHOESTERASE DOMAIN-CONTAINING PROTEIN"/>
    <property type="match status" value="1"/>
</dbReference>
<gene>
    <name evidence="3" type="ORF">O9K51_02261</name>
</gene>
<keyword evidence="4" id="KW-1185">Reference proteome</keyword>
<organism evidence="3 4">
    <name type="scientific">Purpureocillium lavendulum</name>
    <dbReference type="NCBI Taxonomy" id="1247861"/>
    <lineage>
        <taxon>Eukaryota</taxon>
        <taxon>Fungi</taxon>
        <taxon>Dikarya</taxon>
        <taxon>Ascomycota</taxon>
        <taxon>Pezizomycotina</taxon>
        <taxon>Sordariomycetes</taxon>
        <taxon>Hypocreomycetidae</taxon>
        <taxon>Hypocreales</taxon>
        <taxon>Ophiocordycipitaceae</taxon>
        <taxon>Purpureocillium</taxon>
    </lineage>
</organism>
<evidence type="ECO:0000313" key="3">
    <source>
        <dbReference type="EMBL" id="KAJ6443871.1"/>
    </source>
</evidence>
<accession>A0AB34FZ10</accession>
<dbReference type="InterPro" id="IPR029052">
    <property type="entry name" value="Metallo-depent_PP-like"/>
</dbReference>
<dbReference type="Proteomes" id="UP001163105">
    <property type="component" value="Unassembled WGS sequence"/>
</dbReference>
<dbReference type="InterPro" id="IPR051693">
    <property type="entry name" value="UPF0046_metallophosphoest"/>
</dbReference>
<reference evidence="3" key="1">
    <citation type="submission" date="2023-01" db="EMBL/GenBank/DDBJ databases">
        <title>The growth and conidiation of Purpureocillium lavendulum are regulated by nitrogen source and histone H3K14 acetylation.</title>
        <authorList>
            <person name="Tang P."/>
            <person name="Han J."/>
            <person name="Zhang C."/>
            <person name="Tang P."/>
            <person name="Qi F."/>
            <person name="Zhang K."/>
            <person name="Liang L."/>
        </authorList>
    </citation>
    <scope>NUCLEOTIDE SEQUENCE</scope>
    <source>
        <strain evidence="3">YMF1.00683</strain>
    </source>
</reference>
<dbReference type="Pfam" id="PF00149">
    <property type="entry name" value="Metallophos"/>
    <property type="match status" value="1"/>
</dbReference>
<feature type="region of interest" description="Disordered" evidence="1">
    <location>
        <begin position="277"/>
        <end position="301"/>
    </location>
</feature>
<dbReference type="Gene3D" id="3.60.21.10">
    <property type="match status" value="1"/>
</dbReference>
<dbReference type="GO" id="GO:0016787">
    <property type="term" value="F:hydrolase activity"/>
    <property type="evidence" value="ECO:0007669"/>
    <property type="project" value="InterPro"/>
</dbReference>
<dbReference type="SUPFAM" id="SSF56300">
    <property type="entry name" value="Metallo-dependent phosphatases"/>
    <property type="match status" value="1"/>
</dbReference>
<evidence type="ECO:0000313" key="4">
    <source>
        <dbReference type="Proteomes" id="UP001163105"/>
    </source>
</evidence>